<dbReference type="EMBL" id="JAFHDT010000002">
    <property type="protein sequence ID" value="KAI7812770.1"/>
    <property type="molecule type" value="Genomic_DNA"/>
</dbReference>
<dbReference type="SUPFAM" id="SSF48452">
    <property type="entry name" value="TPR-like"/>
    <property type="match status" value="1"/>
</dbReference>
<dbReference type="AlphaFoldDB" id="A0A9W8CA92"/>
<sequence length="625" mass="70963">MSVSPCLVDRWTEENNAIVVRWKQYERGLQPMQDVRNRCYSESIKLLQKMQGIPAATERLKLEMTVSYNTFLFSLSFTHPSEMEKNLTRTLLRVLEAAGSQVLSSGPFKLWQVGLQTFDTSVYAPYLHKLLLIQWMLWLMEGQLESIVTLLTQINHKGELLAHVNLQTEIRNLALSMEEDSLLMVARAARDLKDLLHICTVISHGVEQMNKEKYSEALEAFQEAKDRPSPRRLMAQIHTLTGQSLSKLDQPHCALHFYRKAVEVDFSCHSALYQSALVFRQLGNSKAEIEALHLLYSAVQRQSDKCPSTASLVSPDLLLGGEQMTFINRVPSPSLILYTLAHACVLNGSISDGVEYYLDLLASFQSDNKDLVPTGVDTSFPRIPVVYLEAAFALLKAQKYRDVLVICEEVITSTLDFIPERLLLDLPMENQQTVGPTAASPDSDAVLENVDFVLWAGAAHLLQAQTHWKLKDTKEAITNFTRAINQLVKVFIKQKDWKQKNLGNTEEMVKRMLTLEAAKGQSLAGRGLCFLEKGQLKEALRDLHLSLQIFPGCRNTEMWLTEVLWRLDRREEASVTWRESYNTTDTKSKNLLPLYLQAWQDDSAFDFSGLKKKIEEHIQASNVIT</sequence>
<dbReference type="GO" id="GO:0036297">
    <property type="term" value="P:interstrand cross-link repair"/>
    <property type="evidence" value="ECO:0007669"/>
    <property type="project" value="InterPro"/>
</dbReference>
<proteinExistence type="predicted"/>
<dbReference type="OrthoDB" id="6355951at2759"/>
<protein>
    <submittedName>
        <fullName evidence="1">Fanconi anemia group G protein</fullName>
    </submittedName>
</protein>
<dbReference type="SMART" id="SM00028">
    <property type="entry name" value="TPR"/>
    <property type="match status" value="4"/>
</dbReference>
<keyword evidence="2" id="KW-1185">Reference proteome</keyword>
<dbReference type="InterPro" id="IPR019734">
    <property type="entry name" value="TPR_rpt"/>
</dbReference>
<dbReference type="Gene3D" id="1.25.40.10">
    <property type="entry name" value="Tetratricopeptide repeat domain"/>
    <property type="match status" value="1"/>
</dbReference>
<dbReference type="InterPro" id="IPR011990">
    <property type="entry name" value="TPR-like_helical_dom_sf"/>
</dbReference>
<dbReference type="PANTHER" id="PTHR15254:SF2">
    <property type="entry name" value="FANCONI ANEMIA GROUP G PROTEIN"/>
    <property type="match status" value="1"/>
</dbReference>
<reference evidence="1" key="1">
    <citation type="submission" date="2021-02" db="EMBL/GenBank/DDBJ databases">
        <title>Comparative genomics reveals that relaxation of natural selection precedes convergent phenotypic evolution of cavefish.</title>
        <authorList>
            <person name="Peng Z."/>
        </authorList>
    </citation>
    <scope>NUCLEOTIDE SEQUENCE</scope>
    <source>
        <tissue evidence="1">Muscle</tissue>
    </source>
</reference>
<evidence type="ECO:0000313" key="2">
    <source>
        <dbReference type="Proteomes" id="UP001059041"/>
    </source>
</evidence>
<dbReference type="Pfam" id="PF13181">
    <property type="entry name" value="TPR_8"/>
    <property type="match status" value="1"/>
</dbReference>
<dbReference type="Proteomes" id="UP001059041">
    <property type="component" value="Linkage Group LG2"/>
</dbReference>
<accession>A0A9W8CA92</accession>
<comment type="caution">
    <text evidence="1">The sequence shown here is derived from an EMBL/GenBank/DDBJ whole genome shotgun (WGS) entry which is preliminary data.</text>
</comment>
<evidence type="ECO:0000313" key="1">
    <source>
        <dbReference type="EMBL" id="KAI7812770.1"/>
    </source>
</evidence>
<name>A0A9W8CA92_TRIRA</name>
<dbReference type="GO" id="GO:0043240">
    <property type="term" value="C:Fanconi anaemia nuclear complex"/>
    <property type="evidence" value="ECO:0007669"/>
    <property type="project" value="InterPro"/>
</dbReference>
<gene>
    <name evidence="1" type="ORF">IRJ41_008905</name>
</gene>
<organism evidence="1 2">
    <name type="scientific">Triplophysa rosa</name>
    <name type="common">Cave loach</name>
    <dbReference type="NCBI Taxonomy" id="992332"/>
    <lineage>
        <taxon>Eukaryota</taxon>
        <taxon>Metazoa</taxon>
        <taxon>Chordata</taxon>
        <taxon>Craniata</taxon>
        <taxon>Vertebrata</taxon>
        <taxon>Euteleostomi</taxon>
        <taxon>Actinopterygii</taxon>
        <taxon>Neopterygii</taxon>
        <taxon>Teleostei</taxon>
        <taxon>Ostariophysi</taxon>
        <taxon>Cypriniformes</taxon>
        <taxon>Nemacheilidae</taxon>
        <taxon>Triplophysa</taxon>
    </lineage>
</organism>
<dbReference type="InterPro" id="IPR039684">
    <property type="entry name" value="FANCG"/>
</dbReference>
<dbReference type="PANTHER" id="PTHR15254">
    <property type="entry name" value="FANCONI ANEMIA GROUP G PROTEIN FAMILY MEMBER"/>
    <property type="match status" value="1"/>
</dbReference>